<evidence type="ECO:0000256" key="1">
    <source>
        <dbReference type="ARBA" id="ARBA00000493"/>
    </source>
</evidence>
<keyword evidence="8" id="KW-0460">Magnesium</keyword>
<evidence type="ECO:0000256" key="5">
    <source>
        <dbReference type="ARBA" id="ARBA00022723"/>
    </source>
</evidence>
<keyword evidence="10" id="KW-0175">Coiled coil</keyword>
<gene>
    <name evidence="12" type="ORF">SPARVUS_LOCUS13463056</name>
</gene>
<dbReference type="SUPFAM" id="SSF56219">
    <property type="entry name" value="DNase I-like"/>
    <property type="match status" value="1"/>
</dbReference>
<evidence type="ECO:0000256" key="4">
    <source>
        <dbReference type="ARBA" id="ARBA00012115"/>
    </source>
</evidence>
<dbReference type="InterPro" id="IPR005135">
    <property type="entry name" value="Endo/exonuclease/phosphatase"/>
</dbReference>
<comment type="similarity">
    <text evidence="3">Belongs to the DNA repair enzymes AP/ExoA family.</text>
</comment>
<feature type="non-terminal residue" evidence="12">
    <location>
        <position position="519"/>
    </location>
</feature>
<dbReference type="EMBL" id="CATNWA010017970">
    <property type="protein sequence ID" value="CAI9604443.1"/>
    <property type="molecule type" value="Genomic_DNA"/>
</dbReference>
<keyword evidence="9" id="KW-0234">DNA repair</keyword>
<evidence type="ECO:0000256" key="7">
    <source>
        <dbReference type="ARBA" id="ARBA00022801"/>
    </source>
</evidence>
<sequence>MPSLTSVSRPRSLKILSLNTKGLNTPEKRSMLLSYLHKQKADVVFLQETHFRQDPIPKLFNFHFPIVHHATNPLAKSKGVAILLARHLPFTMSDSLADPEGRYLFIKGSFANRPVTFANVYAPNTKQVSFTRSITTTLSAFHSGVLILGGDLNVPLYPLLDSSSGSSFLPFKALKQINIQLQHLQLHDSWRTLYPTVKDYTFYSAPHNKYSRIDYLFLSQSDLPLLHAASIEPMVLSDHHPITMTLRFPDTYTRSKCWRLDASLLADSAIEQEIRTNLVEYFSFNCSPDTSPLTQWEAHKCVIRGVLIAAASKSKKDRQERLRRLTDKIHSLERAHKRSLAASTLSELTCTRSQLLTELGKVVKKWFILSQKLYYEFANKSGKFLARALREKRSSMTVHKIRGPDGTMATSNPDIAAHFEHFYRSLYNLPPERPPPHTDESRASLISEFLQLHGPSALSDDLVNSLEADLTLTELQCALKQTKPGKSPGPDGFSAAYYKSFLDILGTPLLLAFNTFSKS</sequence>
<accession>A0ABN9GAC9</accession>
<dbReference type="Pfam" id="PF03372">
    <property type="entry name" value="Exo_endo_phos"/>
    <property type="match status" value="1"/>
</dbReference>
<keyword evidence="7" id="KW-0378">Hydrolase</keyword>
<dbReference type="PANTHER" id="PTHR22748">
    <property type="entry name" value="AP ENDONUCLEASE"/>
    <property type="match status" value="1"/>
</dbReference>
<evidence type="ECO:0000256" key="6">
    <source>
        <dbReference type="ARBA" id="ARBA00022763"/>
    </source>
</evidence>
<dbReference type="CDD" id="cd09076">
    <property type="entry name" value="L1-EN"/>
    <property type="match status" value="1"/>
</dbReference>
<evidence type="ECO:0000259" key="11">
    <source>
        <dbReference type="Pfam" id="PF03372"/>
    </source>
</evidence>
<organism evidence="12 13">
    <name type="scientific">Staurois parvus</name>
    <dbReference type="NCBI Taxonomy" id="386267"/>
    <lineage>
        <taxon>Eukaryota</taxon>
        <taxon>Metazoa</taxon>
        <taxon>Chordata</taxon>
        <taxon>Craniata</taxon>
        <taxon>Vertebrata</taxon>
        <taxon>Euteleostomi</taxon>
        <taxon>Amphibia</taxon>
        <taxon>Batrachia</taxon>
        <taxon>Anura</taxon>
        <taxon>Neobatrachia</taxon>
        <taxon>Ranoidea</taxon>
        <taxon>Ranidae</taxon>
        <taxon>Staurois</taxon>
    </lineage>
</organism>
<keyword evidence="13" id="KW-1185">Reference proteome</keyword>
<reference evidence="12" key="1">
    <citation type="submission" date="2023-05" db="EMBL/GenBank/DDBJ databases">
        <authorList>
            <person name="Stuckert A."/>
        </authorList>
    </citation>
    <scope>NUCLEOTIDE SEQUENCE</scope>
</reference>
<comment type="caution">
    <text evidence="12">The sequence shown here is derived from an EMBL/GenBank/DDBJ whole genome shotgun (WGS) entry which is preliminary data.</text>
</comment>
<evidence type="ECO:0000313" key="12">
    <source>
        <dbReference type="EMBL" id="CAI9604443.1"/>
    </source>
</evidence>
<dbReference type="Proteomes" id="UP001162483">
    <property type="component" value="Unassembled WGS sequence"/>
</dbReference>
<protein>
    <recommendedName>
        <fullName evidence="4">exodeoxyribonuclease III</fullName>
        <ecNumber evidence="4">3.1.11.2</ecNumber>
    </recommendedName>
</protein>
<evidence type="ECO:0000256" key="10">
    <source>
        <dbReference type="SAM" id="Coils"/>
    </source>
</evidence>
<comment type="catalytic activity">
    <reaction evidence="1">
        <text>Exonucleolytic cleavage in the 3'- to 5'-direction to yield nucleoside 5'-phosphates.</text>
        <dbReference type="EC" id="3.1.11.2"/>
    </reaction>
</comment>
<feature type="coiled-coil region" evidence="10">
    <location>
        <begin position="308"/>
        <end position="335"/>
    </location>
</feature>
<dbReference type="InterPro" id="IPR036691">
    <property type="entry name" value="Endo/exonu/phosph_ase_sf"/>
</dbReference>
<evidence type="ECO:0000313" key="13">
    <source>
        <dbReference type="Proteomes" id="UP001162483"/>
    </source>
</evidence>
<dbReference type="EC" id="3.1.11.2" evidence="4"/>
<comment type="cofactor">
    <cofactor evidence="2">
        <name>Mg(2+)</name>
        <dbReference type="ChEBI" id="CHEBI:18420"/>
    </cofactor>
</comment>
<keyword evidence="6" id="KW-0227">DNA damage</keyword>
<name>A0ABN9GAC9_9NEOB</name>
<keyword evidence="5" id="KW-0479">Metal-binding</keyword>
<feature type="domain" description="Endonuclease/exonuclease/phosphatase" evidence="11">
    <location>
        <begin position="17"/>
        <end position="239"/>
    </location>
</feature>
<dbReference type="Gene3D" id="3.60.10.10">
    <property type="entry name" value="Endonuclease/exonuclease/phosphatase"/>
    <property type="match status" value="1"/>
</dbReference>
<proteinExistence type="inferred from homology"/>
<evidence type="ECO:0000256" key="9">
    <source>
        <dbReference type="ARBA" id="ARBA00023204"/>
    </source>
</evidence>
<evidence type="ECO:0000256" key="3">
    <source>
        <dbReference type="ARBA" id="ARBA00007092"/>
    </source>
</evidence>
<evidence type="ECO:0000256" key="2">
    <source>
        <dbReference type="ARBA" id="ARBA00001946"/>
    </source>
</evidence>
<evidence type="ECO:0000256" key="8">
    <source>
        <dbReference type="ARBA" id="ARBA00022842"/>
    </source>
</evidence>
<dbReference type="InterPro" id="IPR004808">
    <property type="entry name" value="AP_endonuc_1"/>
</dbReference>
<dbReference type="PANTHER" id="PTHR22748:SF26">
    <property type="entry name" value="ENDONUCLEASE_EXONUCLEASE_PHOSPHATASE DOMAIN-CONTAINING PROTEIN"/>
    <property type="match status" value="1"/>
</dbReference>